<reference evidence="1" key="1">
    <citation type="submission" date="2023-04" db="EMBL/GenBank/DDBJ databases">
        <title>Draft Genome sequencing of Naganishia species isolated from polar environments using Oxford Nanopore Technology.</title>
        <authorList>
            <person name="Leo P."/>
            <person name="Venkateswaran K."/>
        </authorList>
    </citation>
    <scope>NUCLEOTIDE SEQUENCE</scope>
    <source>
        <strain evidence="1">DBVPG 5303</strain>
    </source>
</reference>
<keyword evidence="2" id="KW-1185">Reference proteome</keyword>
<protein>
    <submittedName>
        <fullName evidence="1">Uncharacterized protein</fullName>
    </submittedName>
</protein>
<accession>A0ACC2XW85</accession>
<dbReference type="Proteomes" id="UP001234202">
    <property type="component" value="Unassembled WGS sequence"/>
</dbReference>
<proteinExistence type="predicted"/>
<comment type="caution">
    <text evidence="1">The sequence shown here is derived from an EMBL/GenBank/DDBJ whole genome shotgun (WGS) entry which is preliminary data.</text>
</comment>
<evidence type="ECO:0000313" key="1">
    <source>
        <dbReference type="EMBL" id="KAJ9127286.1"/>
    </source>
</evidence>
<sequence length="152" mass="17171">MQPNESQVRWFQLAIVQPQVPSVPGQPPTPISVKLTESHIVEDLFKPEVLLDSSVRYDVDYPDTSADDCTRNQVKSIAQIAQTSGWLNVLRKDVQEYAGDCFGPAKPTHPAGELSVENMHIWQREDENHFRIQIHAQWRHGQSTGGVSNQSR</sequence>
<organism evidence="1 2">
    <name type="scientific">Naganishia onofrii</name>
    <dbReference type="NCBI Taxonomy" id="1851511"/>
    <lineage>
        <taxon>Eukaryota</taxon>
        <taxon>Fungi</taxon>
        <taxon>Dikarya</taxon>
        <taxon>Basidiomycota</taxon>
        <taxon>Agaricomycotina</taxon>
        <taxon>Tremellomycetes</taxon>
        <taxon>Filobasidiales</taxon>
        <taxon>Filobasidiaceae</taxon>
        <taxon>Naganishia</taxon>
    </lineage>
</organism>
<evidence type="ECO:0000313" key="2">
    <source>
        <dbReference type="Proteomes" id="UP001234202"/>
    </source>
</evidence>
<gene>
    <name evidence="1" type="ORF">QFC24_001524</name>
</gene>
<dbReference type="EMBL" id="JASBWV010000003">
    <property type="protein sequence ID" value="KAJ9127286.1"/>
    <property type="molecule type" value="Genomic_DNA"/>
</dbReference>
<name>A0ACC2XW85_9TREE</name>